<gene>
    <name evidence="2" type="ORF">E2562_016162</name>
</gene>
<organism evidence="2 3">
    <name type="scientific">Oryza meyeriana var. granulata</name>
    <dbReference type="NCBI Taxonomy" id="110450"/>
    <lineage>
        <taxon>Eukaryota</taxon>
        <taxon>Viridiplantae</taxon>
        <taxon>Streptophyta</taxon>
        <taxon>Embryophyta</taxon>
        <taxon>Tracheophyta</taxon>
        <taxon>Spermatophyta</taxon>
        <taxon>Magnoliopsida</taxon>
        <taxon>Liliopsida</taxon>
        <taxon>Poales</taxon>
        <taxon>Poaceae</taxon>
        <taxon>BOP clade</taxon>
        <taxon>Oryzoideae</taxon>
        <taxon>Oryzeae</taxon>
        <taxon>Oryzinae</taxon>
        <taxon>Oryza</taxon>
        <taxon>Oryza meyeriana</taxon>
    </lineage>
</organism>
<dbReference type="EMBL" id="SPHZ02000001">
    <property type="protein sequence ID" value="KAF0933217.1"/>
    <property type="molecule type" value="Genomic_DNA"/>
</dbReference>
<feature type="region of interest" description="Disordered" evidence="1">
    <location>
        <begin position="1"/>
        <end position="30"/>
    </location>
</feature>
<dbReference type="Proteomes" id="UP000479710">
    <property type="component" value="Unassembled WGS sequence"/>
</dbReference>
<evidence type="ECO:0000313" key="2">
    <source>
        <dbReference type="EMBL" id="KAF0933217.1"/>
    </source>
</evidence>
<evidence type="ECO:0000313" key="3">
    <source>
        <dbReference type="Proteomes" id="UP000479710"/>
    </source>
</evidence>
<sequence>MSGSKIPKPGDISTDNIIKPSFDELSEEHRQPYEAYKKKREEEEMDRFLANFNKDRQGNITAVGEITFPPL</sequence>
<keyword evidence="3" id="KW-1185">Reference proteome</keyword>
<accession>A0A6G1F8G2</accession>
<evidence type="ECO:0000256" key="1">
    <source>
        <dbReference type="SAM" id="MobiDB-lite"/>
    </source>
</evidence>
<name>A0A6G1F8G2_9ORYZ</name>
<proteinExistence type="predicted"/>
<dbReference type="AlphaFoldDB" id="A0A6G1F8G2"/>
<protein>
    <submittedName>
        <fullName evidence="2">Uncharacterized protein</fullName>
    </submittedName>
</protein>
<comment type="caution">
    <text evidence="2">The sequence shown here is derived from an EMBL/GenBank/DDBJ whole genome shotgun (WGS) entry which is preliminary data.</text>
</comment>
<reference evidence="2 3" key="1">
    <citation type="submission" date="2019-11" db="EMBL/GenBank/DDBJ databases">
        <title>Whole genome sequence of Oryza granulata.</title>
        <authorList>
            <person name="Li W."/>
        </authorList>
    </citation>
    <scope>NUCLEOTIDE SEQUENCE [LARGE SCALE GENOMIC DNA]</scope>
    <source>
        <strain evidence="3">cv. Menghai</strain>
        <tissue evidence="2">Leaf</tissue>
    </source>
</reference>